<dbReference type="GO" id="GO:0006813">
    <property type="term" value="P:potassium ion transport"/>
    <property type="evidence" value="ECO:0007669"/>
    <property type="project" value="UniProtKB-KW"/>
</dbReference>
<sequence>MTKLIELSNPTVDSHLSVHALHLVELVGSATTIFTGHDDKESSTSSIHNALKFFHEGRDDVIKMHYYTSVSPRRSMYQDICELKESWNTITNMSDMPVGSNRMGKGGSGKEEGRGRGIRERRG</sequence>
<keyword evidence="1" id="KW-0813">Transport</keyword>
<accession>A0AAV3RL18</accession>
<evidence type="ECO:0000313" key="7">
    <source>
        <dbReference type="Proteomes" id="UP001454036"/>
    </source>
</evidence>
<keyword evidence="7" id="KW-1185">Reference proteome</keyword>
<protein>
    <submittedName>
        <fullName evidence="6">Uncharacterized protein</fullName>
    </submittedName>
</protein>
<dbReference type="InterPro" id="IPR050794">
    <property type="entry name" value="CPA2_transporter"/>
</dbReference>
<organism evidence="6 7">
    <name type="scientific">Lithospermum erythrorhizon</name>
    <name type="common">Purple gromwell</name>
    <name type="synonym">Lithospermum officinale var. erythrorhizon</name>
    <dbReference type="NCBI Taxonomy" id="34254"/>
    <lineage>
        <taxon>Eukaryota</taxon>
        <taxon>Viridiplantae</taxon>
        <taxon>Streptophyta</taxon>
        <taxon>Embryophyta</taxon>
        <taxon>Tracheophyta</taxon>
        <taxon>Spermatophyta</taxon>
        <taxon>Magnoliopsida</taxon>
        <taxon>eudicotyledons</taxon>
        <taxon>Gunneridae</taxon>
        <taxon>Pentapetalae</taxon>
        <taxon>asterids</taxon>
        <taxon>lamiids</taxon>
        <taxon>Boraginales</taxon>
        <taxon>Boraginaceae</taxon>
        <taxon>Boraginoideae</taxon>
        <taxon>Lithospermeae</taxon>
        <taxon>Lithospermum</taxon>
    </lineage>
</organism>
<dbReference type="EMBL" id="BAABME010010208">
    <property type="protein sequence ID" value="GAA0176574.1"/>
    <property type="molecule type" value="Genomic_DNA"/>
</dbReference>
<dbReference type="PANTHER" id="PTHR32468">
    <property type="entry name" value="CATION/H + ANTIPORTER"/>
    <property type="match status" value="1"/>
</dbReference>
<comment type="caution">
    <text evidence="6">The sequence shown here is derived from an EMBL/GenBank/DDBJ whole genome shotgun (WGS) entry which is preliminary data.</text>
</comment>
<keyword evidence="2" id="KW-0633">Potassium transport</keyword>
<keyword evidence="4" id="KW-0406">Ion transport</keyword>
<name>A0AAV3RL18_LITER</name>
<dbReference type="Proteomes" id="UP001454036">
    <property type="component" value="Unassembled WGS sequence"/>
</dbReference>
<dbReference type="GO" id="GO:0098662">
    <property type="term" value="P:inorganic cation transmembrane transport"/>
    <property type="evidence" value="ECO:0007669"/>
    <property type="project" value="TreeGrafter"/>
</dbReference>
<proteinExistence type="predicted"/>
<dbReference type="AlphaFoldDB" id="A0AAV3RL18"/>
<dbReference type="GO" id="GO:0012505">
    <property type="term" value="C:endomembrane system"/>
    <property type="evidence" value="ECO:0007669"/>
    <property type="project" value="TreeGrafter"/>
</dbReference>
<feature type="compositionally biased region" description="Basic and acidic residues" evidence="5">
    <location>
        <begin position="108"/>
        <end position="123"/>
    </location>
</feature>
<evidence type="ECO:0000256" key="2">
    <source>
        <dbReference type="ARBA" id="ARBA00022538"/>
    </source>
</evidence>
<evidence type="ECO:0000256" key="3">
    <source>
        <dbReference type="ARBA" id="ARBA00022958"/>
    </source>
</evidence>
<evidence type="ECO:0000256" key="5">
    <source>
        <dbReference type="SAM" id="MobiDB-lite"/>
    </source>
</evidence>
<evidence type="ECO:0000313" key="6">
    <source>
        <dbReference type="EMBL" id="GAA0176574.1"/>
    </source>
</evidence>
<evidence type="ECO:0000256" key="4">
    <source>
        <dbReference type="ARBA" id="ARBA00023065"/>
    </source>
</evidence>
<dbReference type="PANTHER" id="PTHR32468:SF109">
    <property type="entry name" value="CATION_H(+) ANTIPORTER 24-RELATED"/>
    <property type="match status" value="1"/>
</dbReference>
<evidence type="ECO:0000256" key="1">
    <source>
        <dbReference type="ARBA" id="ARBA00022448"/>
    </source>
</evidence>
<feature type="region of interest" description="Disordered" evidence="5">
    <location>
        <begin position="92"/>
        <end position="123"/>
    </location>
</feature>
<dbReference type="GO" id="GO:0006885">
    <property type="term" value="P:regulation of pH"/>
    <property type="evidence" value="ECO:0007669"/>
    <property type="project" value="TreeGrafter"/>
</dbReference>
<gene>
    <name evidence="6" type="ORF">LIER_29544</name>
</gene>
<reference evidence="6 7" key="1">
    <citation type="submission" date="2024-01" db="EMBL/GenBank/DDBJ databases">
        <title>The complete chloroplast genome sequence of Lithospermum erythrorhizon: insights into the phylogenetic relationship among Boraginaceae species and the maternal lineages of purple gromwells.</title>
        <authorList>
            <person name="Okada T."/>
            <person name="Watanabe K."/>
        </authorList>
    </citation>
    <scope>NUCLEOTIDE SEQUENCE [LARGE SCALE GENOMIC DNA]</scope>
</reference>
<keyword evidence="3" id="KW-0630">Potassium</keyword>